<evidence type="ECO:0000259" key="1">
    <source>
        <dbReference type="PROSITE" id="PS00028"/>
    </source>
</evidence>
<evidence type="ECO:0000313" key="2">
    <source>
        <dbReference type="EMBL" id="CAG9993177.1"/>
    </source>
</evidence>
<gene>
    <name evidence="2" type="ORF">CBYS24578_00016987</name>
</gene>
<dbReference type="AlphaFoldDB" id="A0A9N9Y6H0"/>
<dbReference type="EMBL" id="CABFNO020001517">
    <property type="protein sequence ID" value="CAG9993177.1"/>
    <property type="molecule type" value="Genomic_DNA"/>
</dbReference>
<dbReference type="PROSITE" id="PS00028">
    <property type="entry name" value="ZINC_FINGER_C2H2_1"/>
    <property type="match status" value="1"/>
</dbReference>
<evidence type="ECO:0000313" key="3">
    <source>
        <dbReference type="Proteomes" id="UP000754883"/>
    </source>
</evidence>
<organism evidence="2 3">
    <name type="scientific">Clonostachys byssicola</name>
    <dbReference type="NCBI Taxonomy" id="160290"/>
    <lineage>
        <taxon>Eukaryota</taxon>
        <taxon>Fungi</taxon>
        <taxon>Dikarya</taxon>
        <taxon>Ascomycota</taxon>
        <taxon>Pezizomycotina</taxon>
        <taxon>Sordariomycetes</taxon>
        <taxon>Hypocreomycetidae</taxon>
        <taxon>Hypocreales</taxon>
        <taxon>Bionectriaceae</taxon>
        <taxon>Clonostachys</taxon>
    </lineage>
</organism>
<reference evidence="2 3" key="2">
    <citation type="submission" date="2021-10" db="EMBL/GenBank/DDBJ databases">
        <authorList>
            <person name="Piombo E."/>
        </authorList>
    </citation>
    <scope>NUCLEOTIDE SEQUENCE [LARGE SCALE GENOMIC DNA]</scope>
</reference>
<accession>A0A9N9Y6H0</accession>
<protein>
    <recommendedName>
        <fullName evidence="1">C2H2-type domain-containing protein</fullName>
    </recommendedName>
</protein>
<name>A0A9N9Y6H0_9HYPO</name>
<dbReference type="InterPro" id="IPR013087">
    <property type="entry name" value="Znf_C2H2_type"/>
</dbReference>
<proteinExistence type="predicted"/>
<sequence>MDETNGYPPFEDQDPVISSMLRSKMGTKSDNARIFIPNRKSFNTSSVAYVTYKWVKIPISCGLCDQAFESFDERQLHRNHTHGVSEGTNPLPDA</sequence>
<feature type="domain" description="C2H2-type" evidence="1">
    <location>
        <begin position="61"/>
        <end position="82"/>
    </location>
</feature>
<keyword evidence="3" id="KW-1185">Reference proteome</keyword>
<dbReference type="Proteomes" id="UP000754883">
    <property type="component" value="Unassembled WGS sequence"/>
</dbReference>
<comment type="caution">
    <text evidence="2">The sequence shown here is derived from an EMBL/GenBank/DDBJ whole genome shotgun (WGS) entry which is preliminary data.</text>
</comment>
<reference evidence="3" key="1">
    <citation type="submission" date="2019-06" db="EMBL/GenBank/DDBJ databases">
        <authorList>
            <person name="Broberg M."/>
        </authorList>
    </citation>
    <scope>NUCLEOTIDE SEQUENCE [LARGE SCALE GENOMIC DNA]</scope>
</reference>
<dbReference type="OrthoDB" id="5132222at2759"/>